<proteinExistence type="predicted"/>
<comment type="caution">
    <text evidence="1">The sequence shown here is derived from an EMBL/GenBank/DDBJ whole genome shotgun (WGS) entry which is preliminary data.</text>
</comment>
<dbReference type="Proteomes" id="UP001163603">
    <property type="component" value="Chromosome 1"/>
</dbReference>
<reference evidence="2" key="1">
    <citation type="journal article" date="2023" name="G3 (Bethesda)">
        <title>Genome assembly and association tests identify interacting loci associated with vigor, precocity, and sex in interspecific pistachio rootstocks.</title>
        <authorList>
            <person name="Palmer W."/>
            <person name="Jacygrad E."/>
            <person name="Sagayaradj S."/>
            <person name="Cavanaugh K."/>
            <person name="Han R."/>
            <person name="Bertier L."/>
            <person name="Beede B."/>
            <person name="Kafkas S."/>
            <person name="Golino D."/>
            <person name="Preece J."/>
            <person name="Michelmore R."/>
        </authorList>
    </citation>
    <scope>NUCLEOTIDE SEQUENCE [LARGE SCALE GENOMIC DNA]</scope>
</reference>
<organism evidence="1 2">
    <name type="scientific">Pistacia integerrima</name>
    <dbReference type="NCBI Taxonomy" id="434235"/>
    <lineage>
        <taxon>Eukaryota</taxon>
        <taxon>Viridiplantae</taxon>
        <taxon>Streptophyta</taxon>
        <taxon>Embryophyta</taxon>
        <taxon>Tracheophyta</taxon>
        <taxon>Spermatophyta</taxon>
        <taxon>Magnoliopsida</taxon>
        <taxon>eudicotyledons</taxon>
        <taxon>Gunneridae</taxon>
        <taxon>Pentapetalae</taxon>
        <taxon>rosids</taxon>
        <taxon>malvids</taxon>
        <taxon>Sapindales</taxon>
        <taxon>Anacardiaceae</taxon>
        <taxon>Pistacia</taxon>
    </lineage>
</organism>
<accession>A0ACC0ZKA5</accession>
<keyword evidence="2" id="KW-1185">Reference proteome</keyword>
<gene>
    <name evidence="1" type="ORF">Pint_01770</name>
</gene>
<name>A0ACC0ZKA5_9ROSI</name>
<evidence type="ECO:0000313" key="2">
    <source>
        <dbReference type="Proteomes" id="UP001163603"/>
    </source>
</evidence>
<sequence length="114" mass="13558">MAKTKDVRAMSSPLTTRHEHKPSAKEEREKRNSLYTSPAIFCSFSRRDCSWFTLNFCNFDRILESIPSELLHQKKFHLIGSVENRNVGFVRIYVILMEDWSRFPLNCFKRRKSI</sequence>
<evidence type="ECO:0000313" key="1">
    <source>
        <dbReference type="EMBL" id="KAJ0052294.1"/>
    </source>
</evidence>
<dbReference type="EMBL" id="CM047736">
    <property type="protein sequence ID" value="KAJ0052294.1"/>
    <property type="molecule type" value="Genomic_DNA"/>
</dbReference>
<protein>
    <submittedName>
        <fullName evidence="1">Uncharacterized protein</fullName>
    </submittedName>
</protein>